<feature type="domain" description="Cadherin" evidence="15">
    <location>
        <begin position="391"/>
        <end position="487"/>
    </location>
</feature>
<accession>A0AAV6SXR9</accession>
<feature type="domain" description="Cadherin" evidence="15">
    <location>
        <begin position="260"/>
        <end position="380"/>
    </location>
</feature>
<reference evidence="16 17" key="1">
    <citation type="journal article" date="2021" name="Sci. Rep.">
        <title>Chromosome anchoring in Senegalese sole (Solea senegalensis) reveals sex-associated markers and genome rearrangements in flatfish.</title>
        <authorList>
            <person name="Guerrero-Cozar I."/>
            <person name="Gomez-Garrido J."/>
            <person name="Berbel C."/>
            <person name="Martinez-Blanch J.F."/>
            <person name="Alioto T."/>
            <person name="Claros M.G."/>
            <person name="Gagnaire P.A."/>
            <person name="Manchado M."/>
        </authorList>
    </citation>
    <scope>NUCLEOTIDE SEQUENCE [LARGE SCALE GENOMIC DNA]</scope>
    <source>
        <strain evidence="16">Sse05_10M</strain>
    </source>
</reference>
<evidence type="ECO:0000313" key="17">
    <source>
        <dbReference type="Proteomes" id="UP000693946"/>
    </source>
</evidence>
<evidence type="ECO:0000256" key="11">
    <source>
        <dbReference type="ARBA" id="ARBA00023180"/>
    </source>
</evidence>
<dbReference type="InterPro" id="IPR039808">
    <property type="entry name" value="Cadherin"/>
</dbReference>
<dbReference type="PROSITE" id="PS50268">
    <property type="entry name" value="CADHERIN_2"/>
    <property type="match status" value="5"/>
</dbReference>
<keyword evidence="3" id="KW-1003">Cell membrane</keyword>
<evidence type="ECO:0000256" key="10">
    <source>
        <dbReference type="ARBA" id="ARBA00023136"/>
    </source>
</evidence>
<feature type="domain" description="Cadherin" evidence="15">
    <location>
        <begin position="496"/>
        <end position="594"/>
    </location>
</feature>
<evidence type="ECO:0000256" key="8">
    <source>
        <dbReference type="ARBA" id="ARBA00022837"/>
    </source>
</evidence>
<dbReference type="GO" id="GO:0007043">
    <property type="term" value="P:cell-cell junction assembly"/>
    <property type="evidence" value="ECO:0007669"/>
    <property type="project" value="TreeGrafter"/>
</dbReference>
<dbReference type="GO" id="GO:0000902">
    <property type="term" value="P:cell morphogenesis"/>
    <property type="evidence" value="ECO:0007669"/>
    <property type="project" value="TreeGrafter"/>
</dbReference>
<dbReference type="GO" id="GO:0005737">
    <property type="term" value="C:cytoplasm"/>
    <property type="evidence" value="ECO:0007669"/>
    <property type="project" value="UniProtKB-SubCell"/>
</dbReference>
<dbReference type="AlphaFoldDB" id="A0AAV6SXR9"/>
<dbReference type="InterPro" id="IPR020894">
    <property type="entry name" value="Cadherin_CS"/>
</dbReference>
<dbReference type="CDD" id="cd11304">
    <property type="entry name" value="Cadherin_repeat"/>
    <property type="match status" value="4"/>
</dbReference>
<keyword evidence="17" id="KW-1185">Reference proteome</keyword>
<dbReference type="InterPro" id="IPR002126">
    <property type="entry name" value="Cadherin-like_dom"/>
</dbReference>
<keyword evidence="7" id="KW-0677">Repeat</keyword>
<evidence type="ECO:0000256" key="9">
    <source>
        <dbReference type="ARBA" id="ARBA00022889"/>
    </source>
</evidence>
<keyword evidence="4" id="KW-0963">Cytoplasm</keyword>
<dbReference type="GO" id="GO:0060027">
    <property type="term" value="P:convergent extension involved in gastrulation"/>
    <property type="evidence" value="ECO:0007669"/>
    <property type="project" value="UniProtKB-ARBA"/>
</dbReference>
<evidence type="ECO:0000256" key="7">
    <source>
        <dbReference type="ARBA" id="ARBA00022737"/>
    </source>
</evidence>
<dbReference type="Proteomes" id="UP000693946">
    <property type="component" value="Linkage Group LG11"/>
</dbReference>
<feature type="domain" description="Cadherin" evidence="15">
    <location>
        <begin position="64"/>
        <end position="148"/>
    </location>
</feature>
<dbReference type="GO" id="GO:0016342">
    <property type="term" value="C:catenin complex"/>
    <property type="evidence" value="ECO:0007669"/>
    <property type="project" value="TreeGrafter"/>
</dbReference>
<feature type="signal peptide" evidence="14">
    <location>
        <begin position="1"/>
        <end position="16"/>
    </location>
</feature>
<comment type="caution">
    <text evidence="16">The sequence shown here is derived from an EMBL/GenBank/DDBJ whole genome shotgun (WGS) entry which is preliminary data.</text>
</comment>
<dbReference type="GO" id="GO:0008013">
    <property type="term" value="F:beta-catenin binding"/>
    <property type="evidence" value="ECO:0007669"/>
    <property type="project" value="TreeGrafter"/>
</dbReference>
<dbReference type="FunFam" id="2.60.40.60:FF:000031">
    <property type="entry name" value="Cadherin 3"/>
    <property type="match status" value="1"/>
</dbReference>
<feature type="transmembrane region" description="Helical" evidence="13">
    <location>
        <begin position="597"/>
        <end position="619"/>
    </location>
</feature>
<evidence type="ECO:0000256" key="4">
    <source>
        <dbReference type="ARBA" id="ARBA00022490"/>
    </source>
</evidence>
<keyword evidence="8 12" id="KW-0106">Calcium</keyword>
<dbReference type="GO" id="GO:0055113">
    <property type="term" value="P:epiboly involved in gastrulation with mouth forming second"/>
    <property type="evidence" value="ECO:0007669"/>
    <property type="project" value="UniProtKB-ARBA"/>
</dbReference>
<evidence type="ECO:0000313" key="16">
    <source>
        <dbReference type="EMBL" id="KAG7521307.1"/>
    </source>
</evidence>
<keyword evidence="9" id="KW-0130">Cell adhesion</keyword>
<proteinExistence type="predicted"/>
<dbReference type="GO" id="GO:0007156">
    <property type="term" value="P:homophilic cell adhesion via plasma membrane adhesion molecules"/>
    <property type="evidence" value="ECO:0007669"/>
    <property type="project" value="InterPro"/>
</dbReference>
<evidence type="ECO:0000256" key="6">
    <source>
        <dbReference type="ARBA" id="ARBA00022729"/>
    </source>
</evidence>
<evidence type="ECO:0000256" key="13">
    <source>
        <dbReference type="SAM" id="Phobius"/>
    </source>
</evidence>
<dbReference type="GO" id="GO:0034332">
    <property type="term" value="P:adherens junction organization"/>
    <property type="evidence" value="ECO:0007669"/>
    <property type="project" value="TreeGrafter"/>
</dbReference>
<keyword evidence="6 14" id="KW-0732">Signal</keyword>
<keyword evidence="11" id="KW-0325">Glycoprotein</keyword>
<dbReference type="GO" id="GO:0045296">
    <property type="term" value="F:cadherin binding"/>
    <property type="evidence" value="ECO:0007669"/>
    <property type="project" value="TreeGrafter"/>
</dbReference>
<dbReference type="PANTHER" id="PTHR24027:SF78">
    <property type="entry name" value="CADHERIN-LIKE PROTEIN 26"/>
    <property type="match status" value="1"/>
</dbReference>
<keyword evidence="10 13" id="KW-0472">Membrane</keyword>
<evidence type="ECO:0000256" key="5">
    <source>
        <dbReference type="ARBA" id="ARBA00022723"/>
    </source>
</evidence>
<keyword evidence="5" id="KW-0479">Metal-binding</keyword>
<gene>
    <name evidence="16" type="ORF">JOB18_045834</name>
</gene>
<dbReference type="PANTHER" id="PTHR24027">
    <property type="entry name" value="CADHERIN-23"/>
    <property type="match status" value="1"/>
</dbReference>
<comment type="subcellular location">
    <subcellularLocation>
        <location evidence="1">Cell membrane</location>
    </subcellularLocation>
    <subcellularLocation>
        <location evidence="2">Cytoplasm</location>
    </subcellularLocation>
</comment>
<dbReference type="PROSITE" id="PS00232">
    <property type="entry name" value="CADHERIN_1"/>
    <property type="match status" value="2"/>
</dbReference>
<name>A0AAV6SXR9_SOLSE</name>
<keyword evidence="13" id="KW-0812">Transmembrane</keyword>
<protein>
    <submittedName>
        <fullName evidence="16">Cadherin 26</fullName>
    </submittedName>
</protein>
<dbReference type="GO" id="GO:0044331">
    <property type="term" value="P:cell-cell adhesion mediated by cadherin"/>
    <property type="evidence" value="ECO:0007669"/>
    <property type="project" value="TreeGrafter"/>
</dbReference>
<evidence type="ECO:0000256" key="2">
    <source>
        <dbReference type="ARBA" id="ARBA00004496"/>
    </source>
</evidence>
<dbReference type="FunFam" id="2.60.40.60:FF:000011">
    <property type="entry name" value="Cadherin 1"/>
    <property type="match status" value="1"/>
</dbReference>
<dbReference type="FunFam" id="2.60.40.60:FF:000095">
    <property type="entry name" value="Cadherin 13"/>
    <property type="match status" value="1"/>
</dbReference>
<dbReference type="GO" id="GO:0016477">
    <property type="term" value="P:cell migration"/>
    <property type="evidence" value="ECO:0007669"/>
    <property type="project" value="TreeGrafter"/>
</dbReference>
<dbReference type="GO" id="GO:0016339">
    <property type="term" value="P:calcium-dependent cell-cell adhesion via plasma membrane cell adhesion molecules"/>
    <property type="evidence" value="ECO:0007669"/>
    <property type="project" value="TreeGrafter"/>
</dbReference>
<evidence type="ECO:0000256" key="3">
    <source>
        <dbReference type="ARBA" id="ARBA00022475"/>
    </source>
</evidence>
<evidence type="ECO:0000259" key="15">
    <source>
        <dbReference type="PROSITE" id="PS50268"/>
    </source>
</evidence>
<dbReference type="FunFam" id="2.60.40.60:FF:000019">
    <property type="entry name" value="Cadherin 2"/>
    <property type="match status" value="1"/>
</dbReference>
<feature type="chain" id="PRO_5043473508" evidence="14">
    <location>
        <begin position="17"/>
        <end position="859"/>
    </location>
</feature>
<dbReference type="GO" id="GO:0005912">
    <property type="term" value="C:adherens junction"/>
    <property type="evidence" value="ECO:0007669"/>
    <property type="project" value="TreeGrafter"/>
</dbReference>
<dbReference type="GO" id="GO:0005509">
    <property type="term" value="F:calcium ion binding"/>
    <property type="evidence" value="ECO:0007669"/>
    <property type="project" value="UniProtKB-UniRule"/>
</dbReference>
<evidence type="ECO:0000256" key="14">
    <source>
        <dbReference type="SAM" id="SignalP"/>
    </source>
</evidence>
<evidence type="ECO:0000256" key="12">
    <source>
        <dbReference type="PROSITE-ProRule" id="PRU00043"/>
    </source>
</evidence>
<evidence type="ECO:0000256" key="1">
    <source>
        <dbReference type="ARBA" id="ARBA00004236"/>
    </source>
</evidence>
<keyword evidence="13" id="KW-1133">Transmembrane helix</keyword>
<feature type="domain" description="Cadherin" evidence="15">
    <location>
        <begin position="149"/>
        <end position="259"/>
    </location>
</feature>
<dbReference type="Pfam" id="PF00028">
    <property type="entry name" value="Cadherin"/>
    <property type="match status" value="4"/>
</dbReference>
<organism evidence="16 17">
    <name type="scientific">Solea senegalensis</name>
    <name type="common">Senegalese sole</name>
    <dbReference type="NCBI Taxonomy" id="28829"/>
    <lineage>
        <taxon>Eukaryota</taxon>
        <taxon>Metazoa</taxon>
        <taxon>Chordata</taxon>
        <taxon>Craniata</taxon>
        <taxon>Vertebrata</taxon>
        <taxon>Euteleostomi</taxon>
        <taxon>Actinopterygii</taxon>
        <taxon>Neopterygii</taxon>
        <taxon>Teleostei</taxon>
        <taxon>Neoteleostei</taxon>
        <taxon>Acanthomorphata</taxon>
        <taxon>Carangaria</taxon>
        <taxon>Pleuronectiformes</taxon>
        <taxon>Pleuronectoidei</taxon>
        <taxon>Soleidae</taxon>
        <taxon>Solea</taxon>
    </lineage>
</organism>
<sequence>MRTVSMLLLVFVGCMSESHNGNRSARAKRELLLRSKRRWVLSTIELKEETPGPYPKIISHMFNDKKDRNSERQRFKLSGTGVTEKPLGVFSVNEETGEVYVHKPVDREENALFHLKFEILDKDTGLQIDRELSIDIDIMDINDNAPTFDKSRYTADIKENSEEGYLPVQLHATDRDQSGTPNSNITISVISQKPQQPVIALKQIDDRMAWLTLAGCFNYDKTRNYEVIVQAKDQGTPPSSSTAVISLNIVDTNTHPPVFKETKYKGEVLESTKGDVLRVAVEDKDTPNTPGWRAKYFFINGNEDGAFQIETDPETNEGILSVLKEMDFERTSLLELQIGVKNEETLFVCKDKSTGTNKLPPPDSVTVKIEVIDINDPPQFKKEISHVYQREEESPGKLLFTPEVHDDDSDVNNIRYVLLHDPAKWMGIDAKTGQIKTIEIMDRESPFVEDSIYNITIGAIDDGKPQATGTCIVLVHLKDINDNTPRLVNNHVIMCGNKVNKVMIAAGDTDDHPYSGPFMFSLRDDDGTLKRLWKLDPSIGEEGGLVSLKTLPYGNYTVPLVIQDQQSMRENSTLGVTVCDCGEASVCRRKEPLSTSGGASCIAVIFAGLLLFLLLLLIFMCECGKKTFHHGPIAQDEGNQTLIKYNQEGGGAESMTKPVLPSIPTNGVPVTEGLKKATRQVSEKDTGMITKKDAYNTQVSEKDAGMIAKKDAYNTQNMNLNNSKMGAYQMDSDFRGLGRQNRYSSWSTNRSNSFHQGRGKRYQRSLSLQSQQYIIDHIDKKLPMLDGGHVEYPQYQPYKYAYEGEGSTSQSLDKLSIGNLGDDLQFLNDLEPKFKALGNICHRAIQEKEHAALKNTAGK</sequence>
<dbReference type="SMART" id="SM00112">
    <property type="entry name" value="CA"/>
    <property type="match status" value="4"/>
</dbReference>
<dbReference type="EMBL" id="JAGKHQ010000003">
    <property type="protein sequence ID" value="KAG7521307.1"/>
    <property type="molecule type" value="Genomic_DNA"/>
</dbReference>